<evidence type="ECO:0000256" key="1">
    <source>
        <dbReference type="SAM" id="MobiDB-lite"/>
    </source>
</evidence>
<gene>
    <name evidence="2" type="ORF">MHPYR_730013</name>
</gene>
<evidence type="ECO:0000313" key="2">
    <source>
        <dbReference type="EMBL" id="SBS79318.1"/>
    </source>
</evidence>
<dbReference type="EMBL" id="FLQS01000071">
    <property type="protein sequence ID" value="SBS79318.1"/>
    <property type="molecule type" value="Genomic_DNA"/>
</dbReference>
<proteinExistence type="predicted"/>
<feature type="region of interest" description="Disordered" evidence="1">
    <location>
        <begin position="37"/>
        <end position="98"/>
    </location>
</feature>
<protein>
    <submittedName>
        <fullName evidence="2">Uncharacterized protein</fullName>
    </submittedName>
</protein>
<name>A0A1Y5PTU6_9MYCO</name>
<feature type="compositionally biased region" description="Basic residues" evidence="1">
    <location>
        <begin position="64"/>
        <end position="73"/>
    </location>
</feature>
<dbReference type="AlphaFoldDB" id="A0A1Y5PTU6"/>
<organism evidence="2">
    <name type="scientific">uncultured Mycobacterium sp</name>
    <dbReference type="NCBI Taxonomy" id="171292"/>
    <lineage>
        <taxon>Bacteria</taxon>
        <taxon>Bacillati</taxon>
        <taxon>Actinomycetota</taxon>
        <taxon>Actinomycetes</taxon>
        <taxon>Mycobacteriales</taxon>
        <taxon>Mycobacteriaceae</taxon>
        <taxon>Mycobacterium</taxon>
        <taxon>environmental samples</taxon>
    </lineage>
</organism>
<accession>A0A1Y5PTU6</accession>
<reference evidence="2" key="1">
    <citation type="submission" date="2016-03" db="EMBL/GenBank/DDBJ databases">
        <authorList>
            <person name="Ploux O."/>
        </authorList>
    </citation>
    <scope>NUCLEOTIDE SEQUENCE</scope>
    <source>
        <strain evidence="2">UC10</strain>
    </source>
</reference>
<sequence>MNSAIVKEGSAANGDGFHSYAARRRNLACRPLALGRHHGAHESLPLTATNQPAGTRRPTDQHKRTVHRVKSRVSRPADQLRPTSTLTPSAKARAVRLE</sequence>